<dbReference type="HOGENOM" id="CLU_001650_6_4_1"/>
<protein>
    <recommendedName>
        <fullName evidence="3">Cysteine-rich RLK (RECEPTOR-like protein kinase) 8</fullName>
    </recommendedName>
</protein>
<dbReference type="PANTHER" id="PTHR11439">
    <property type="entry name" value="GAG-POL-RELATED RETROTRANSPOSON"/>
    <property type="match status" value="1"/>
</dbReference>
<dbReference type="AlphaFoldDB" id="A0A061FYL4"/>
<organism evidence="1 2">
    <name type="scientific">Theobroma cacao</name>
    <name type="common">Cacao</name>
    <name type="synonym">Cocoa</name>
    <dbReference type="NCBI Taxonomy" id="3641"/>
    <lineage>
        <taxon>Eukaryota</taxon>
        <taxon>Viridiplantae</taxon>
        <taxon>Streptophyta</taxon>
        <taxon>Embryophyta</taxon>
        <taxon>Tracheophyta</taxon>
        <taxon>Spermatophyta</taxon>
        <taxon>Magnoliopsida</taxon>
        <taxon>eudicotyledons</taxon>
        <taxon>Gunneridae</taxon>
        <taxon>Pentapetalae</taxon>
        <taxon>rosids</taxon>
        <taxon>malvids</taxon>
        <taxon>Malvales</taxon>
        <taxon>Malvaceae</taxon>
        <taxon>Byttnerioideae</taxon>
        <taxon>Theobroma</taxon>
    </lineage>
</organism>
<dbReference type="eggNOG" id="KOG0017">
    <property type="taxonomic scope" value="Eukaryota"/>
</dbReference>
<gene>
    <name evidence="1" type="ORF">TCM_014347</name>
</gene>
<dbReference type="InParanoid" id="A0A061FYL4"/>
<dbReference type="OMA" id="VIDCKHA"/>
<accession>A0A061FYL4</accession>
<dbReference type="Proteomes" id="UP000026915">
    <property type="component" value="Chromosome 3"/>
</dbReference>
<dbReference type="Gramene" id="EOY22138">
    <property type="protein sequence ID" value="EOY22138"/>
    <property type="gene ID" value="TCM_014347"/>
</dbReference>
<sequence length="111" mass="12821">MAAQECMWLKSLMGDIMCKIDYAVQIKCDNESAIKLASNLIFHERTKHIEVRHHYIREKVLNQEIELKGVSTNDQVADIFTKAFEKPKFEFVRVVLGVIDCKHALRGSDKN</sequence>
<evidence type="ECO:0000313" key="1">
    <source>
        <dbReference type="EMBL" id="EOY22138.1"/>
    </source>
</evidence>
<evidence type="ECO:0008006" key="3">
    <source>
        <dbReference type="Google" id="ProtNLM"/>
    </source>
</evidence>
<dbReference type="PANTHER" id="PTHR11439:SF483">
    <property type="entry name" value="PEPTIDE SYNTHASE GLIP-LIKE, PUTATIVE (AFU_ORTHOLOGUE AFUA_3G12920)-RELATED"/>
    <property type="match status" value="1"/>
</dbReference>
<dbReference type="CDD" id="cd09272">
    <property type="entry name" value="RNase_HI_RT_Ty1"/>
    <property type="match status" value="1"/>
</dbReference>
<name>A0A061FYL4_THECC</name>
<proteinExistence type="predicted"/>
<reference evidence="1 2" key="1">
    <citation type="journal article" date="2013" name="Genome Biol.">
        <title>The genome sequence of the most widely cultivated cacao type and its use to identify candidate genes regulating pod color.</title>
        <authorList>
            <person name="Motamayor J.C."/>
            <person name="Mockaitis K."/>
            <person name="Schmutz J."/>
            <person name="Haiminen N."/>
            <person name="Iii D.L."/>
            <person name="Cornejo O."/>
            <person name="Findley S.D."/>
            <person name="Zheng P."/>
            <person name="Utro F."/>
            <person name="Royaert S."/>
            <person name="Saski C."/>
            <person name="Jenkins J."/>
            <person name="Podicheti R."/>
            <person name="Zhao M."/>
            <person name="Scheffler B.E."/>
            <person name="Stack J.C."/>
            <person name="Feltus F.A."/>
            <person name="Mustiga G.M."/>
            <person name="Amores F."/>
            <person name="Phillips W."/>
            <person name="Marelli J.P."/>
            <person name="May G.D."/>
            <person name="Shapiro H."/>
            <person name="Ma J."/>
            <person name="Bustamante C.D."/>
            <person name="Schnell R.J."/>
            <person name="Main D."/>
            <person name="Gilbert D."/>
            <person name="Parida L."/>
            <person name="Kuhn D.N."/>
        </authorList>
    </citation>
    <scope>NUCLEOTIDE SEQUENCE [LARGE SCALE GENOMIC DNA]</scope>
    <source>
        <strain evidence="2">cv. Matina 1-6</strain>
    </source>
</reference>
<dbReference type="STRING" id="3641.A0A061FYL4"/>
<dbReference type="EMBL" id="CM001881">
    <property type="protein sequence ID" value="EOY22138.1"/>
    <property type="molecule type" value="Genomic_DNA"/>
</dbReference>
<keyword evidence="2" id="KW-1185">Reference proteome</keyword>
<evidence type="ECO:0000313" key="2">
    <source>
        <dbReference type="Proteomes" id="UP000026915"/>
    </source>
</evidence>